<dbReference type="CDD" id="cd00073">
    <property type="entry name" value="H15"/>
    <property type="match status" value="1"/>
</dbReference>
<dbReference type="Gene3D" id="1.10.10.10">
    <property type="entry name" value="Winged helix-like DNA-binding domain superfamily/Winged helix DNA-binding domain"/>
    <property type="match status" value="1"/>
</dbReference>
<dbReference type="GO" id="GO:0005694">
    <property type="term" value="C:chromosome"/>
    <property type="evidence" value="ECO:0007669"/>
    <property type="project" value="UniProtKB-SubCell"/>
</dbReference>
<keyword evidence="5 6" id="KW-0539">Nucleus</keyword>
<dbReference type="PROSITE" id="PS51504">
    <property type="entry name" value="H15"/>
    <property type="match status" value="1"/>
</dbReference>
<dbReference type="InterPro" id="IPR005819">
    <property type="entry name" value="H1/H5"/>
</dbReference>
<keyword evidence="3 6" id="KW-0158">Chromosome</keyword>
<dbReference type="Pfam" id="PF00538">
    <property type="entry name" value="Linker_histone"/>
    <property type="match status" value="1"/>
</dbReference>
<evidence type="ECO:0000256" key="1">
    <source>
        <dbReference type="ARBA" id="ARBA00004123"/>
    </source>
</evidence>
<dbReference type="InterPro" id="IPR036390">
    <property type="entry name" value="WH_DNA-bd_sf"/>
</dbReference>
<accession>A0ABC8UYP8</accession>
<gene>
    <name evidence="9" type="ORF">ILEXP_LOCUS56245</name>
</gene>
<evidence type="ECO:0000256" key="4">
    <source>
        <dbReference type="ARBA" id="ARBA00023125"/>
    </source>
</evidence>
<evidence type="ECO:0000256" key="6">
    <source>
        <dbReference type="RuleBase" id="RU003894"/>
    </source>
</evidence>
<reference evidence="9 10" key="1">
    <citation type="submission" date="2024-02" db="EMBL/GenBank/DDBJ databases">
        <authorList>
            <person name="Vignale AGUSTIN F."/>
            <person name="Sosa J E."/>
            <person name="Modenutti C."/>
        </authorList>
    </citation>
    <scope>NUCLEOTIDE SEQUENCE [LARGE SCALE GENOMIC DNA]</scope>
</reference>
<dbReference type="EMBL" id="CAUOFW020009446">
    <property type="protein sequence ID" value="CAK9185809.1"/>
    <property type="molecule type" value="Genomic_DNA"/>
</dbReference>
<dbReference type="InterPro" id="IPR036388">
    <property type="entry name" value="WH-like_DNA-bd_sf"/>
</dbReference>
<dbReference type="PANTHER" id="PTHR11467">
    <property type="entry name" value="HISTONE H1"/>
    <property type="match status" value="1"/>
</dbReference>
<dbReference type="GO" id="GO:0005634">
    <property type="term" value="C:nucleus"/>
    <property type="evidence" value="ECO:0007669"/>
    <property type="project" value="UniProtKB-SubCell"/>
</dbReference>
<feature type="domain" description="H15" evidence="8">
    <location>
        <begin position="19"/>
        <end position="89"/>
    </location>
</feature>
<evidence type="ECO:0000256" key="2">
    <source>
        <dbReference type="ARBA" id="ARBA00004286"/>
    </source>
</evidence>
<dbReference type="InterPro" id="IPR005818">
    <property type="entry name" value="Histone_H1/H5_H15"/>
</dbReference>
<dbReference type="AlphaFoldDB" id="A0ABC8UYP8"/>
<organism evidence="9 10">
    <name type="scientific">Ilex paraguariensis</name>
    <name type="common">yerba mate</name>
    <dbReference type="NCBI Taxonomy" id="185542"/>
    <lineage>
        <taxon>Eukaryota</taxon>
        <taxon>Viridiplantae</taxon>
        <taxon>Streptophyta</taxon>
        <taxon>Embryophyta</taxon>
        <taxon>Tracheophyta</taxon>
        <taxon>Spermatophyta</taxon>
        <taxon>Magnoliopsida</taxon>
        <taxon>eudicotyledons</taxon>
        <taxon>Gunneridae</taxon>
        <taxon>Pentapetalae</taxon>
        <taxon>asterids</taxon>
        <taxon>campanulids</taxon>
        <taxon>Aquifoliales</taxon>
        <taxon>Aquifoliaceae</taxon>
        <taxon>Ilex</taxon>
    </lineage>
</organism>
<dbReference type="Proteomes" id="UP001642360">
    <property type="component" value="Unassembled WGS sequence"/>
</dbReference>
<dbReference type="GO" id="GO:0003677">
    <property type="term" value="F:DNA binding"/>
    <property type="evidence" value="ECO:0007669"/>
    <property type="project" value="UniProtKB-KW"/>
</dbReference>
<comment type="similarity">
    <text evidence="6">Belongs to the histone H1/H5 family.</text>
</comment>
<name>A0ABC8UYP8_9AQUA</name>
<evidence type="ECO:0000259" key="8">
    <source>
        <dbReference type="PROSITE" id="PS51504"/>
    </source>
</evidence>
<comment type="caution">
    <text evidence="9">The sequence shown here is derived from an EMBL/GenBank/DDBJ whole genome shotgun (WGS) entry which is preliminary data.</text>
</comment>
<keyword evidence="10" id="KW-1185">Reference proteome</keyword>
<dbReference type="PANTHER" id="PTHR11467:SF130">
    <property type="entry name" value="HISTONE H1-LIKE ISOFORM X1"/>
    <property type="match status" value="1"/>
</dbReference>
<sequence>MALAKKLTKKPSNASSATLHPPYFQMITEAITSLKDRTGSSQPAIAKFVEEKYPKQLPPNFKKMLSVQLKKFVKSEKLVKVKNSYKVSTSEMVKVVSVSAKETQKKKDGKKVSTTGGTVPKKPAKQELKTKRLSQVKTPDALKKKKSSATKAKKDVKSPVGTKKASTPMKRKPVPKSVKSSRPAPKKVKK</sequence>
<proteinExistence type="inferred from homology"/>
<evidence type="ECO:0000313" key="9">
    <source>
        <dbReference type="EMBL" id="CAK9185809.1"/>
    </source>
</evidence>
<dbReference type="PRINTS" id="PR00624">
    <property type="entry name" value="HISTONEH5"/>
</dbReference>
<dbReference type="SMART" id="SM00526">
    <property type="entry name" value="H15"/>
    <property type="match status" value="1"/>
</dbReference>
<evidence type="ECO:0000256" key="3">
    <source>
        <dbReference type="ARBA" id="ARBA00022454"/>
    </source>
</evidence>
<evidence type="ECO:0000256" key="7">
    <source>
        <dbReference type="SAM" id="MobiDB-lite"/>
    </source>
</evidence>
<comment type="subcellular location">
    <subcellularLocation>
        <location evidence="2">Chromosome</location>
    </subcellularLocation>
    <subcellularLocation>
        <location evidence="1 6">Nucleus</location>
    </subcellularLocation>
</comment>
<evidence type="ECO:0000313" key="10">
    <source>
        <dbReference type="Proteomes" id="UP001642360"/>
    </source>
</evidence>
<evidence type="ECO:0000256" key="5">
    <source>
        <dbReference type="ARBA" id="ARBA00023242"/>
    </source>
</evidence>
<feature type="region of interest" description="Disordered" evidence="7">
    <location>
        <begin position="96"/>
        <end position="190"/>
    </location>
</feature>
<protein>
    <recommendedName>
        <fullName evidence="8">H15 domain-containing protein</fullName>
    </recommendedName>
</protein>
<keyword evidence="4 6" id="KW-0238">DNA-binding</keyword>
<dbReference type="SUPFAM" id="SSF46785">
    <property type="entry name" value="Winged helix' DNA-binding domain"/>
    <property type="match status" value="1"/>
</dbReference>